<dbReference type="InterPro" id="IPR006748">
    <property type="entry name" value="NH2Glyco/OHUrea_AB-resist_kin"/>
</dbReference>
<keyword evidence="1" id="KW-0418">Kinase</keyword>
<evidence type="ECO:0000313" key="2">
    <source>
        <dbReference type="Proteomes" id="UP000198507"/>
    </source>
</evidence>
<dbReference type="InterPro" id="IPR011009">
    <property type="entry name" value="Kinase-like_dom_sf"/>
</dbReference>
<evidence type="ECO:0000313" key="1">
    <source>
        <dbReference type="EMBL" id="SET37009.1"/>
    </source>
</evidence>
<dbReference type="RefSeq" id="WP_217638118.1">
    <property type="nucleotide sequence ID" value="NZ_FOIE01000004.1"/>
</dbReference>
<dbReference type="SUPFAM" id="SSF56112">
    <property type="entry name" value="Protein kinase-like (PK-like)"/>
    <property type="match status" value="1"/>
</dbReference>
<name>A0A1I0DWU5_9ACTN</name>
<organism evidence="1 2">
    <name type="scientific">Geodermatophilus poikilotrophus</name>
    <dbReference type="NCBI Taxonomy" id="1333667"/>
    <lineage>
        <taxon>Bacteria</taxon>
        <taxon>Bacillati</taxon>
        <taxon>Actinomycetota</taxon>
        <taxon>Actinomycetes</taxon>
        <taxon>Geodermatophilales</taxon>
        <taxon>Geodermatophilaceae</taxon>
        <taxon>Geodermatophilus</taxon>
    </lineage>
</organism>
<reference evidence="2" key="1">
    <citation type="submission" date="2016-10" db="EMBL/GenBank/DDBJ databases">
        <authorList>
            <person name="Varghese N."/>
            <person name="Submissions S."/>
        </authorList>
    </citation>
    <scope>NUCLEOTIDE SEQUENCE [LARGE SCALE GENOMIC DNA]</scope>
    <source>
        <strain evidence="2">DSM 44209</strain>
    </source>
</reference>
<sequence length="310" mass="33606">MLTVPEMFAAATRAREGAAGAQWVSGLPALVDRLLTRWELKVDGSLLHGYVALVVPVRRADGQAAVLKVSWVDEDTRGEASALTQWGGAAAVTLLKSAPEDGALLLERLNPYRSLEHVDEDNAVRLAATLLRQLHVPPPVGLVKVADIARRWQTALPREWETLGRPGRRELVGHAVAACAELASGPGTARLLHGDYHYGNVLARPFVHPTSGAAAERKEWAAIDPKPLVGDGEFDLIPLLRNRWDELAATGDAAQACRRRLHAIADQADLDRERAGQWCLVRAVDDALWGHEHQTPGFAAVAWEIAGALH</sequence>
<dbReference type="GO" id="GO:0016301">
    <property type="term" value="F:kinase activity"/>
    <property type="evidence" value="ECO:0007669"/>
    <property type="project" value="UniProtKB-KW"/>
</dbReference>
<gene>
    <name evidence="1" type="ORF">SAMN04488546_2200</name>
</gene>
<dbReference type="GO" id="GO:0016773">
    <property type="term" value="F:phosphotransferase activity, alcohol group as acceptor"/>
    <property type="evidence" value="ECO:0007669"/>
    <property type="project" value="InterPro"/>
</dbReference>
<dbReference type="Proteomes" id="UP000198507">
    <property type="component" value="Unassembled WGS sequence"/>
</dbReference>
<accession>A0A1I0DWU5</accession>
<dbReference type="EMBL" id="FOIE01000004">
    <property type="protein sequence ID" value="SET37009.1"/>
    <property type="molecule type" value="Genomic_DNA"/>
</dbReference>
<keyword evidence="2" id="KW-1185">Reference proteome</keyword>
<protein>
    <submittedName>
        <fullName evidence="1">Streptomycin 6-kinase</fullName>
    </submittedName>
</protein>
<dbReference type="GO" id="GO:0019748">
    <property type="term" value="P:secondary metabolic process"/>
    <property type="evidence" value="ECO:0007669"/>
    <property type="project" value="InterPro"/>
</dbReference>
<dbReference type="AlphaFoldDB" id="A0A1I0DWU5"/>
<dbReference type="Pfam" id="PF04655">
    <property type="entry name" value="APH_6_hur"/>
    <property type="match status" value="1"/>
</dbReference>
<proteinExistence type="predicted"/>
<keyword evidence="1" id="KW-0808">Transferase</keyword>